<evidence type="ECO:0000313" key="2">
    <source>
        <dbReference type="Proteomes" id="UP000005926"/>
    </source>
</evidence>
<evidence type="ECO:0000313" key="1">
    <source>
        <dbReference type="EMBL" id="EEW36505.1"/>
    </source>
</evidence>
<sequence length="123" mass="14561">MRDRMEIGSMATQVWETIENAYQNLMRGAAQSTSEILLEVEKSLERRTIRLYYVPAKVALRDRLKYKIDKEYVQSAKKVYTEIEHIKNVVDKDIKGNFSEAIQKNIDRENERWKKLSDSNITF</sequence>
<name>C8NIV8_9LACT</name>
<dbReference type="STRING" id="638301.HMPREF0444_1853"/>
<proteinExistence type="predicted"/>
<dbReference type="Proteomes" id="UP000005926">
    <property type="component" value="Unassembled WGS sequence"/>
</dbReference>
<protein>
    <submittedName>
        <fullName evidence="1">Uncharacterized protein</fullName>
    </submittedName>
</protein>
<organism evidence="1 2">
    <name type="scientific">Granulicatella adiacens ATCC 49175</name>
    <dbReference type="NCBI Taxonomy" id="638301"/>
    <lineage>
        <taxon>Bacteria</taxon>
        <taxon>Bacillati</taxon>
        <taxon>Bacillota</taxon>
        <taxon>Bacilli</taxon>
        <taxon>Lactobacillales</taxon>
        <taxon>Carnobacteriaceae</taxon>
        <taxon>Granulicatella</taxon>
    </lineage>
</organism>
<reference evidence="1 2" key="1">
    <citation type="submission" date="2009-08" db="EMBL/GenBank/DDBJ databases">
        <authorList>
            <person name="Muzny D."/>
            <person name="Qin X."/>
            <person name="Deng J."/>
            <person name="Jiang H."/>
            <person name="Liu Y."/>
            <person name="Qu J."/>
            <person name="Song X.-Z."/>
            <person name="Zhang L."/>
            <person name="Thornton R."/>
            <person name="Coyle M."/>
            <person name="Francisco L."/>
            <person name="Jackson L."/>
            <person name="Javaid M."/>
            <person name="Korchina V."/>
            <person name="Kovar C."/>
            <person name="Mata R."/>
            <person name="Mathew T."/>
            <person name="Ngo R."/>
            <person name="Nguyen L."/>
            <person name="Nguyen N."/>
            <person name="Okwuonu G."/>
            <person name="Ongeri F."/>
            <person name="Pham C."/>
            <person name="Simmons D."/>
            <person name="Wilczek-Boney K."/>
            <person name="Hale W."/>
            <person name="Jakkamsetti A."/>
            <person name="Pham P."/>
            <person name="Ruth R."/>
            <person name="San Lucas F."/>
            <person name="Warren J."/>
            <person name="Zhang J."/>
            <person name="Zhao Z."/>
            <person name="Zhou C."/>
            <person name="Zhu D."/>
            <person name="Lee S."/>
            <person name="Bess C."/>
            <person name="Blankenburg K."/>
            <person name="Forbes L."/>
            <person name="Fu Q."/>
            <person name="Gubbala S."/>
            <person name="Hirani K."/>
            <person name="Jayaseelan J.C."/>
            <person name="Lara F."/>
            <person name="Munidasa M."/>
            <person name="Palculict T."/>
            <person name="Patil S."/>
            <person name="Pu L.-L."/>
            <person name="Saada N."/>
            <person name="Tang L."/>
            <person name="Weissenberger G."/>
            <person name="Zhu Y."/>
            <person name="Hemphill L."/>
            <person name="Shang Y."/>
            <person name="Youmans B."/>
            <person name="Ayvaz T."/>
            <person name="Ross M."/>
            <person name="Santibanez J."/>
            <person name="Aqrawi P."/>
            <person name="Gross S."/>
            <person name="Joshi V."/>
            <person name="Fowler G."/>
            <person name="Nazareth L."/>
            <person name="Reid J."/>
            <person name="Worley K."/>
            <person name="Petrosino J."/>
            <person name="Highlander S."/>
            <person name="Gibbs R."/>
        </authorList>
    </citation>
    <scope>NUCLEOTIDE SEQUENCE [LARGE SCALE GENOMIC DNA]</scope>
    <source>
        <strain evidence="1 2">ATCC 49175</strain>
    </source>
</reference>
<comment type="caution">
    <text evidence="1">The sequence shown here is derived from an EMBL/GenBank/DDBJ whole genome shotgun (WGS) entry which is preliminary data.</text>
</comment>
<dbReference type="eggNOG" id="ENOG502ZU2T">
    <property type="taxonomic scope" value="Bacteria"/>
</dbReference>
<keyword evidence="2" id="KW-1185">Reference proteome</keyword>
<gene>
    <name evidence="1" type="ORF">HMPREF0444_1853</name>
</gene>
<dbReference type="HOGENOM" id="CLU_2012013_0_0_9"/>
<accession>C8NIV8</accession>
<dbReference type="AlphaFoldDB" id="C8NIV8"/>
<dbReference type="EMBL" id="ACKZ01000029">
    <property type="protein sequence ID" value="EEW36505.1"/>
    <property type="molecule type" value="Genomic_DNA"/>
</dbReference>